<organism evidence="1 2">
    <name type="scientific">Natrinema salifodinae</name>
    <dbReference type="NCBI Taxonomy" id="1202768"/>
    <lineage>
        <taxon>Archaea</taxon>
        <taxon>Methanobacteriati</taxon>
        <taxon>Methanobacteriota</taxon>
        <taxon>Stenosarchaea group</taxon>
        <taxon>Halobacteria</taxon>
        <taxon>Halobacteriales</taxon>
        <taxon>Natrialbaceae</taxon>
        <taxon>Natrinema</taxon>
    </lineage>
</organism>
<name>A0A1I0NAM7_9EURY</name>
<evidence type="ECO:0000313" key="2">
    <source>
        <dbReference type="Proteomes" id="UP000183275"/>
    </source>
</evidence>
<dbReference type="Proteomes" id="UP000183275">
    <property type="component" value="Unassembled WGS sequence"/>
</dbReference>
<dbReference type="RefSeq" id="WP_049988537.1">
    <property type="nucleotide sequence ID" value="NZ_FOIS01000002.1"/>
</dbReference>
<dbReference type="EMBL" id="FOIS01000002">
    <property type="protein sequence ID" value="SEV98335.1"/>
    <property type="molecule type" value="Genomic_DNA"/>
</dbReference>
<accession>A0A1I0NAM7</accession>
<dbReference type="STRING" id="1202768.SAMN05216285_1519"/>
<reference evidence="2" key="1">
    <citation type="submission" date="2016-10" db="EMBL/GenBank/DDBJ databases">
        <authorList>
            <person name="Varghese N."/>
        </authorList>
    </citation>
    <scope>NUCLEOTIDE SEQUENCE [LARGE SCALE GENOMIC DNA]</scope>
    <source>
        <strain evidence="2">CGMCC 1.12284</strain>
    </source>
</reference>
<proteinExistence type="predicted"/>
<evidence type="ECO:0000313" key="1">
    <source>
        <dbReference type="EMBL" id="SEV98335.1"/>
    </source>
</evidence>
<dbReference type="AlphaFoldDB" id="A0A1I0NAM7"/>
<gene>
    <name evidence="1" type="ORF">SAMN05216285_1519</name>
</gene>
<keyword evidence="2" id="KW-1185">Reference proteome</keyword>
<sequence>MTELINIQFYRLSDINISELPPEMHRSVVRVDECDTPDCSGNPTLLALKGERYGLHCEDCHDKAAEEAIGVIL</sequence>
<protein>
    <submittedName>
        <fullName evidence="1">Uncharacterized protein</fullName>
    </submittedName>
</protein>